<organism evidence="3 4">
    <name type="scientific">Halopenitus persicus</name>
    <dbReference type="NCBI Taxonomy" id="1048396"/>
    <lineage>
        <taxon>Archaea</taxon>
        <taxon>Methanobacteriati</taxon>
        <taxon>Methanobacteriota</taxon>
        <taxon>Stenosarchaea group</taxon>
        <taxon>Halobacteria</taxon>
        <taxon>Halobacteriales</taxon>
        <taxon>Haloferacaceae</taxon>
        <taxon>Halopenitus</taxon>
    </lineage>
</organism>
<feature type="compositionally biased region" description="Low complexity" evidence="1">
    <location>
        <begin position="185"/>
        <end position="203"/>
    </location>
</feature>
<feature type="region of interest" description="Disordered" evidence="1">
    <location>
        <begin position="185"/>
        <end position="214"/>
    </location>
</feature>
<name>A0A1H3KYS8_9EURY</name>
<dbReference type="RefSeq" id="WP_256335707.1">
    <property type="nucleotide sequence ID" value="NZ_FNPC01000006.1"/>
</dbReference>
<keyword evidence="4" id="KW-1185">Reference proteome</keyword>
<evidence type="ECO:0000313" key="3">
    <source>
        <dbReference type="EMBL" id="SDY57387.1"/>
    </source>
</evidence>
<dbReference type="Proteomes" id="UP000199079">
    <property type="component" value="Unassembled WGS sequence"/>
</dbReference>
<feature type="compositionally biased region" description="Basic and acidic residues" evidence="1">
    <location>
        <begin position="16"/>
        <end position="45"/>
    </location>
</feature>
<feature type="domain" description="DUF8048" evidence="2">
    <location>
        <begin position="71"/>
        <end position="184"/>
    </location>
</feature>
<dbReference type="Pfam" id="PF26222">
    <property type="entry name" value="DUF8048"/>
    <property type="match status" value="1"/>
</dbReference>
<gene>
    <name evidence="3" type="ORF">SAMN05216564_106223</name>
</gene>
<evidence type="ECO:0000259" key="2">
    <source>
        <dbReference type="Pfam" id="PF26222"/>
    </source>
</evidence>
<evidence type="ECO:0000256" key="1">
    <source>
        <dbReference type="SAM" id="MobiDB-lite"/>
    </source>
</evidence>
<evidence type="ECO:0000313" key="4">
    <source>
        <dbReference type="Proteomes" id="UP000199079"/>
    </source>
</evidence>
<protein>
    <recommendedName>
        <fullName evidence="2">DUF8048 domain-containing protein</fullName>
    </recommendedName>
</protein>
<proteinExistence type="predicted"/>
<accession>A0A1H3KYS8</accession>
<sequence length="214" mass="23107">MTPDRSPWDRSPWNRSPDRSSRGDVDGSGSDDTRGSGSDDARDSDPDATDSDPDATDSDPNATENPAEGLPFDGTVIVQAGALASVPLSRLPAILRPLQRHLADRIDDYRRDHERVLREPDREIFLVDLDHWRALADGLGLGERAREAARRTHETQLERSGSVHDRRAEFESALEIRSAVVIGTDATSSDAASADADGGPAPDATDERGSSASR</sequence>
<dbReference type="InterPro" id="IPR058361">
    <property type="entry name" value="DUF8048"/>
</dbReference>
<feature type="region of interest" description="Disordered" evidence="1">
    <location>
        <begin position="1"/>
        <end position="71"/>
    </location>
</feature>
<dbReference type="EMBL" id="FNPC01000006">
    <property type="protein sequence ID" value="SDY57387.1"/>
    <property type="molecule type" value="Genomic_DNA"/>
</dbReference>
<dbReference type="AlphaFoldDB" id="A0A1H3KYS8"/>
<reference evidence="4" key="1">
    <citation type="submission" date="2016-10" db="EMBL/GenBank/DDBJ databases">
        <authorList>
            <person name="Varghese N."/>
            <person name="Submissions S."/>
        </authorList>
    </citation>
    <scope>NUCLEOTIDE SEQUENCE [LARGE SCALE GENOMIC DNA]</scope>
    <source>
        <strain evidence="4">DC30,IBRC 10041,KCTC 4046</strain>
    </source>
</reference>
<feature type="compositionally biased region" description="Basic and acidic residues" evidence="1">
    <location>
        <begin position="205"/>
        <end position="214"/>
    </location>
</feature>
<feature type="compositionally biased region" description="Acidic residues" evidence="1">
    <location>
        <begin position="46"/>
        <end position="57"/>
    </location>
</feature>